<keyword evidence="2 5" id="KW-0812">Transmembrane</keyword>
<comment type="catalytic activity">
    <reaction evidence="5">
        <text>a di-trans,poly-cis-dolichal + NADP(+) = a di-trans,poly-cis-polyprenal + NADPH + H(+)</text>
        <dbReference type="Rhea" id="RHEA:80727"/>
        <dbReference type="Rhea" id="RHEA-COMP:19536"/>
        <dbReference type="Rhea" id="RHEA-COMP:19537"/>
        <dbReference type="ChEBI" id="CHEBI:15378"/>
        <dbReference type="ChEBI" id="CHEBI:57783"/>
        <dbReference type="ChEBI" id="CHEBI:58349"/>
        <dbReference type="ChEBI" id="CHEBI:231623"/>
        <dbReference type="ChEBI" id="CHEBI:231637"/>
        <dbReference type="EC" id="1.3.1.94"/>
    </reaction>
    <physiologicalReaction direction="right-to-left" evidence="5">
        <dbReference type="Rhea" id="RHEA:80729"/>
    </physiologicalReaction>
</comment>
<evidence type="ECO:0000313" key="7">
    <source>
        <dbReference type="EMBL" id="CDF88064.1"/>
    </source>
</evidence>
<comment type="pathway">
    <text evidence="5">Protein modification; protein glycosylation.</text>
</comment>
<dbReference type="GO" id="GO:0006488">
    <property type="term" value="P:dolichol-linked oligosaccharide biosynthetic process"/>
    <property type="evidence" value="ECO:0007669"/>
    <property type="project" value="UniProtKB-UniRule"/>
</dbReference>
<keyword evidence="5" id="KW-0521">NADP</keyword>
<dbReference type="PANTHER" id="PTHR14624">
    <property type="entry name" value="DFG10 PROTEIN"/>
    <property type="match status" value="1"/>
</dbReference>
<evidence type="ECO:0000256" key="1">
    <source>
        <dbReference type="ARBA" id="ARBA00004127"/>
    </source>
</evidence>
<dbReference type="GO" id="GO:0102389">
    <property type="term" value="F:polyprenol reductase activity"/>
    <property type="evidence" value="ECO:0007669"/>
    <property type="project" value="UniProtKB-UniRule"/>
</dbReference>
<dbReference type="Proteomes" id="UP000019375">
    <property type="component" value="Unassembled WGS sequence"/>
</dbReference>
<keyword evidence="5" id="KW-0560">Oxidoreductase</keyword>
<keyword evidence="5" id="KW-0256">Endoplasmic reticulum</keyword>
<evidence type="ECO:0000256" key="3">
    <source>
        <dbReference type="ARBA" id="ARBA00022989"/>
    </source>
</evidence>
<dbReference type="OrthoDB" id="541710at2759"/>
<dbReference type="GO" id="GO:0005789">
    <property type="term" value="C:endoplasmic reticulum membrane"/>
    <property type="evidence" value="ECO:0007669"/>
    <property type="project" value="UniProtKB-SubCell"/>
</dbReference>
<dbReference type="EC" id="1.3.1.94" evidence="5"/>
<protein>
    <recommendedName>
        <fullName evidence="5">Polyprenal reductase</fullName>
        <ecNumber evidence="5">1.3.1.94</ecNumber>
    </recommendedName>
</protein>
<organism evidence="7 8">
    <name type="scientific">Zygosaccharomyces bailii (strain CLIB 213 / ATCC 58445 / CBS 680 / BCRC 21525 / NBRC 1098 / NCYC 1416 / NRRL Y-2227)</name>
    <dbReference type="NCBI Taxonomy" id="1333698"/>
    <lineage>
        <taxon>Eukaryota</taxon>
        <taxon>Fungi</taxon>
        <taxon>Dikarya</taxon>
        <taxon>Ascomycota</taxon>
        <taxon>Saccharomycotina</taxon>
        <taxon>Saccharomycetes</taxon>
        <taxon>Saccharomycetales</taxon>
        <taxon>Saccharomycetaceae</taxon>
        <taxon>Zygosaccharomyces</taxon>
    </lineage>
</organism>
<evidence type="ECO:0000313" key="8">
    <source>
        <dbReference type="Proteomes" id="UP000019375"/>
    </source>
</evidence>
<proteinExistence type="inferred from homology"/>
<keyword evidence="3 5" id="KW-1133">Transmembrane helix</keyword>
<sequence>MAEKSYIKKVSLYAMWWLKATYLIGLASLIVAKLLLPEFLKYGKTLSKPRGQGPSWQRIAYRTVPKSYFAHFYILSSTLSVITVCRYPRHALVWLLLFHSLRRLYETLYVSQYSIRSRMNWSHYAVGLWFYSSLNIILNVELYKKHITRSFNMPALILFCVAAWDQYENHKVLAALVKYSLPQQRLFRWICCPHYLDEILIYCSLLSASREFVWPLIWVCASLCLSATECKRYYKVKYPGRAPPYALVPFVL</sequence>
<feature type="domain" description="3-oxo-5-alpha-steroid 4-dehydrogenase C-terminal" evidence="6">
    <location>
        <begin position="143"/>
        <end position="252"/>
    </location>
</feature>
<dbReference type="UniPathway" id="UPA00378"/>
<comment type="caution">
    <text evidence="5">Lacks conserved residue(s) required for the propagation of feature annotation.</text>
</comment>
<feature type="transmembrane region" description="Helical" evidence="5">
    <location>
        <begin position="12"/>
        <end position="36"/>
    </location>
</feature>
<feature type="transmembrane region" description="Helical" evidence="5">
    <location>
        <begin position="68"/>
        <end position="85"/>
    </location>
</feature>
<comment type="subcellular location">
    <subcellularLocation>
        <location evidence="1">Endomembrane system</location>
        <topology evidence="1">Multi-pass membrane protein</topology>
    </subcellularLocation>
    <subcellularLocation>
        <location evidence="5">Endoplasmic reticulum membrane</location>
    </subcellularLocation>
</comment>
<dbReference type="PROSITE" id="PS50244">
    <property type="entry name" value="S5A_REDUCTASE"/>
    <property type="match status" value="1"/>
</dbReference>
<keyword evidence="8" id="KW-1185">Reference proteome</keyword>
<dbReference type="PANTHER" id="PTHR14624:SF0">
    <property type="entry name" value="POLYPRENOL REDUCTASE"/>
    <property type="match status" value="1"/>
</dbReference>
<evidence type="ECO:0000256" key="5">
    <source>
        <dbReference type="RuleBase" id="RU367081"/>
    </source>
</evidence>
<name>A0A8J2T506_ZYGB2</name>
<comment type="similarity">
    <text evidence="5">Belongs to the steroid 5-alpha reductase family. Polyprenal reductase subfamily.</text>
</comment>
<comment type="function">
    <text evidence="5">Plays a key role in early steps of protein N-linked glycosylation by being involved in the conversion of polyprenol into dolichol. Acts as a polyprenal reductase that mediates the reduction of polyprenal into dolichal in a NADP-dependent mechanism. Dolichols are required for the synthesis of dolichol-linked monosaccharides and the oligosaccharide precursor used for N-glycosylation.</text>
</comment>
<dbReference type="Pfam" id="PF02544">
    <property type="entry name" value="Steroid_dh"/>
    <property type="match status" value="1"/>
</dbReference>
<dbReference type="EMBL" id="HG316455">
    <property type="protein sequence ID" value="CDF88064.1"/>
    <property type="molecule type" value="Genomic_DNA"/>
</dbReference>
<dbReference type="InterPro" id="IPR001104">
    <property type="entry name" value="3-oxo-5_a-steroid_4-DH_C"/>
</dbReference>
<gene>
    <name evidence="7" type="ORF">BN860_01464g</name>
</gene>
<feature type="transmembrane region" description="Helical" evidence="5">
    <location>
        <begin position="121"/>
        <end position="138"/>
    </location>
</feature>
<dbReference type="GO" id="GO:0160198">
    <property type="term" value="F:polyprenal reductase activity"/>
    <property type="evidence" value="ECO:0007669"/>
    <property type="project" value="UniProtKB-EC"/>
</dbReference>
<dbReference type="GO" id="GO:0003865">
    <property type="term" value="F:3-oxo-5-alpha-steroid 4-dehydrogenase activity"/>
    <property type="evidence" value="ECO:0007669"/>
    <property type="project" value="TreeGrafter"/>
</dbReference>
<accession>A0A8J2T506</accession>
<reference evidence="8" key="1">
    <citation type="journal article" date="2013" name="Genome Announc.">
        <title>Genome sequence of the food spoilage yeast Zygosaccharomyces bailii CLIB 213(T).</title>
        <authorList>
            <person name="Galeote V."/>
            <person name="Bigey F."/>
            <person name="Devillers H."/>
            <person name="Neuveglise C."/>
            <person name="Dequin S."/>
        </authorList>
    </citation>
    <scope>NUCLEOTIDE SEQUENCE [LARGE SCALE GENOMIC DNA]</scope>
    <source>
        <strain evidence="8">CLIB 213 / ATCC 58445 / CBS 680 / CCRC 21525 / NBRC 1098 / NCYC 1416 / NRRL Y-2227</strain>
    </source>
</reference>
<evidence type="ECO:0000256" key="2">
    <source>
        <dbReference type="ARBA" id="ARBA00022692"/>
    </source>
</evidence>
<dbReference type="InterPro" id="IPR039698">
    <property type="entry name" value="Dfg10/SRD5A3"/>
</dbReference>
<dbReference type="AlphaFoldDB" id="A0A8J2T506"/>
<evidence type="ECO:0000256" key="4">
    <source>
        <dbReference type="ARBA" id="ARBA00023136"/>
    </source>
</evidence>
<dbReference type="GO" id="GO:0016095">
    <property type="term" value="P:polyprenol catabolic process"/>
    <property type="evidence" value="ECO:0007669"/>
    <property type="project" value="UniProtKB-UniRule"/>
</dbReference>
<evidence type="ECO:0000259" key="6">
    <source>
        <dbReference type="Pfam" id="PF02544"/>
    </source>
</evidence>
<keyword evidence="4 5" id="KW-0472">Membrane</keyword>